<dbReference type="InterPro" id="IPR030048">
    <property type="entry name" value="SurE"/>
</dbReference>
<evidence type="ECO:0000256" key="2">
    <source>
        <dbReference type="ARBA" id="ARBA00011062"/>
    </source>
</evidence>
<accession>A0A1D8AVD5</accession>
<dbReference type="RefSeq" id="WP_069962070.1">
    <property type="nucleotide sequence ID" value="NZ_CP016094.1"/>
</dbReference>
<comment type="similarity">
    <text evidence="2">Belongs to the SurE nucleotidase family.</text>
</comment>
<comment type="catalytic activity">
    <reaction evidence="1">
        <text>a ribonucleoside 5'-phosphate + H2O = a ribonucleoside + phosphate</text>
        <dbReference type="Rhea" id="RHEA:12484"/>
        <dbReference type="ChEBI" id="CHEBI:15377"/>
        <dbReference type="ChEBI" id="CHEBI:18254"/>
        <dbReference type="ChEBI" id="CHEBI:43474"/>
        <dbReference type="ChEBI" id="CHEBI:58043"/>
        <dbReference type="EC" id="3.1.3.5"/>
    </reaction>
</comment>
<gene>
    <name evidence="7" type="primary">surE</name>
    <name evidence="7" type="ORF">Verru16b_01929</name>
</gene>
<dbReference type="InterPro" id="IPR036523">
    <property type="entry name" value="SurE-like_sf"/>
</dbReference>
<keyword evidence="5 7" id="KW-0378">Hydrolase</keyword>
<reference evidence="7 8" key="1">
    <citation type="submission" date="2016-06" db="EMBL/GenBank/DDBJ databases">
        <title>Three novel species with peptidoglycan cell walls form the new genus Lacunisphaera gen. nov. in the family Opitutaceae of the verrucomicrobial subdivision 4.</title>
        <authorList>
            <person name="Rast P."/>
            <person name="Gloeckner I."/>
            <person name="Jogler M."/>
            <person name="Boedeker C."/>
            <person name="Jeske O."/>
            <person name="Wiegand S."/>
            <person name="Reinhardt R."/>
            <person name="Schumann P."/>
            <person name="Rohde M."/>
            <person name="Spring S."/>
            <person name="Gloeckner F.O."/>
            <person name="Jogler C."/>
        </authorList>
    </citation>
    <scope>NUCLEOTIDE SEQUENCE [LARGE SCALE GENOMIC DNA]</scope>
    <source>
        <strain evidence="7 8">IG16b</strain>
    </source>
</reference>
<dbReference type="GO" id="GO:0008253">
    <property type="term" value="F:5'-nucleotidase activity"/>
    <property type="evidence" value="ECO:0007669"/>
    <property type="project" value="UniProtKB-EC"/>
</dbReference>
<name>A0A1D8AVD5_9BACT</name>
<dbReference type="NCBIfam" id="TIGR00087">
    <property type="entry name" value="surE"/>
    <property type="match status" value="1"/>
</dbReference>
<dbReference type="PATRIC" id="fig|1838286.3.peg.1941"/>
<protein>
    <recommendedName>
        <fullName evidence="3">5'-nucleotidase</fullName>
        <ecNumber evidence="3">3.1.3.5</ecNumber>
    </recommendedName>
</protein>
<dbReference type="Gene3D" id="3.40.1210.10">
    <property type="entry name" value="Survival protein SurE-like phosphatase/nucleotidase"/>
    <property type="match status" value="1"/>
</dbReference>
<dbReference type="OrthoDB" id="9780815at2"/>
<evidence type="ECO:0000313" key="8">
    <source>
        <dbReference type="Proteomes" id="UP000095228"/>
    </source>
</evidence>
<dbReference type="PANTHER" id="PTHR30457">
    <property type="entry name" value="5'-NUCLEOTIDASE SURE"/>
    <property type="match status" value="1"/>
</dbReference>
<dbReference type="Pfam" id="PF01975">
    <property type="entry name" value="SurE"/>
    <property type="match status" value="1"/>
</dbReference>
<evidence type="ECO:0000256" key="5">
    <source>
        <dbReference type="ARBA" id="ARBA00022801"/>
    </source>
</evidence>
<keyword evidence="8" id="KW-1185">Reference proteome</keyword>
<dbReference type="InterPro" id="IPR002828">
    <property type="entry name" value="SurE-like_Pase/nucleotidase"/>
</dbReference>
<evidence type="ECO:0000256" key="1">
    <source>
        <dbReference type="ARBA" id="ARBA00000815"/>
    </source>
</evidence>
<evidence type="ECO:0000259" key="6">
    <source>
        <dbReference type="Pfam" id="PF01975"/>
    </source>
</evidence>
<dbReference type="SUPFAM" id="SSF64167">
    <property type="entry name" value="SurE-like"/>
    <property type="match status" value="1"/>
</dbReference>
<evidence type="ECO:0000256" key="3">
    <source>
        <dbReference type="ARBA" id="ARBA00012643"/>
    </source>
</evidence>
<evidence type="ECO:0000256" key="4">
    <source>
        <dbReference type="ARBA" id="ARBA00022723"/>
    </source>
</evidence>
<dbReference type="KEGG" id="obg:Verru16b_01929"/>
<sequence length="268" mass="28762">MRLLVTNDDGINSVFLHELIFALKAAGHELFVVAPASEQSWTGASKTRGRPVKSAAVDRGFGCPTWIVDGTPSDCVNIALAHLLPKQDATGPEQTTCVEGVVSGINVGFNCTLAFIIASGTVAGAWEGALHGLPAMALSQDVSEETYYRLKEHGSVPEGELLATLRISATHAARLATELLATTPPRSFTVHNVNFPHPCRPDSELRRTVPAHFFVPGLFTPADDQGRHQLIWTEGEDVSPPEPLTDLKCLEAGAISHTVLDYRKLGHS</sequence>
<keyword evidence="4" id="KW-0479">Metal-binding</keyword>
<dbReference type="PANTHER" id="PTHR30457:SF23">
    <property type="entry name" value="PHOSPHATASE, PUTATIVE (AFU_ORTHOLOGUE AFUA_1G03660)-RELATED"/>
    <property type="match status" value="1"/>
</dbReference>
<organism evidence="7 8">
    <name type="scientific">Lacunisphaera limnophila</name>
    <dbReference type="NCBI Taxonomy" id="1838286"/>
    <lineage>
        <taxon>Bacteria</taxon>
        <taxon>Pseudomonadati</taxon>
        <taxon>Verrucomicrobiota</taxon>
        <taxon>Opitutia</taxon>
        <taxon>Opitutales</taxon>
        <taxon>Opitutaceae</taxon>
        <taxon>Lacunisphaera</taxon>
    </lineage>
</organism>
<dbReference type="AlphaFoldDB" id="A0A1D8AVD5"/>
<feature type="domain" description="Survival protein SurE-like phosphatase/nucleotidase" evidence="6">
    <location>
        <begin position="4"/>
        <end position="198"/>
    </location>
</feature>
<dbReference type="EMBL" id="CP016094">
    <property type="protein sequence ID" value="AOS44860.1"/>
    <property type="molecule type" value="Genomic_DNA"/>
</dbReference>
<dbReference type="Proteomes" id="UP000095228">
    <property type="component" value="Chromosome"/>
</dbReference>
<dbReference type="STRING" id="1838286.Verru16b_01929"/>
<proteinExistence type="inferred from homology"/>
<dbReference type="GO" id="GO:0046872">
    <property type="term" value="F:metal ion binding"/>
    <property type="evidence" value="ECO:0007669"/>
    <property type="project" value="UniProtKB-KW"/>
</dbReference>
<evidence type="ECO:0000313" key="7">
    <source>
        <dbReference type="EMBL" id="AOS44860.1"/>
    </source>
</evidence>
<dbReference type="EC" id="3.1.3.5" evidence="3"/>